<keyword evidence="3" id="KW-1185">Reference proteome</keyword>
<dbReference type="RefSeq" id="WP_344778647.1">
    <property type="nucleotide sequence ID" value="NZ_BAABAH010000020.1"/>
</dbReference>
<protein>
    <submittedName>
        <fullName evidence="2">Cytochrome P450</fullName>
    </submittedName>
</protein>
<dbReference type="Gene3D" id="1.10.630.10">
    <property type="entry name" value="Cytochrome P450"/>
    <property type="match status" value="1"/>
</dbReference>
<proteinExistence type="inferred from homology"/>
<comment type="similarity">
    <text evidence="1">Belongs to the cytochrome P450 family.</text>
</comment>
<dbReference type="PANTHER" id="PTHR46696:SF4">
    <property type="entry name" value="BIOTIN BIOSYNTHESIS CYTOCHROME P450"/>
    <property type="match status" value="1"/>
</dbReference>
<dbReference type="SUPFAM" id="SSF48264">
    <property type="entry name" value="Cytochrome P450"/>
    <property type="match status" value="1"/>
</dbReference>
<accession>A0ABP7J4H9</accession>
<dbReference type="InterPro" id="IPR001128">
    <property type="entry name" value="Cyt_P450"/>
</dbReference>
<evidence type="ECO:0000313" key="3">
    <source>
        <dbReference type="Proteomes" id="UP001501821"/>
    </source>
</evidence>
<dbReference type="InterPro" id="IPR002397">
    <property type="entry name" value="Cyt_P450_B"/>
</dbReference>
<dbReference type="PANTHER" id="PTHR46696">
    <property type="entry name" value="P450, PUTATIVE (EUROFUNG)-RELATED"/>
    <property type="match status" value="1"/>
</dbReference>
<dbReference type="Pfam" id="PF00067">
    <property type="entry name" value="p450"/>
    <property type="match status" value="1"/>
</dbReference>
<gene>
    <name evidence="2" type="ORF">GCM10022242_38900</name>
</gene>
<evidence type="ECO:0000313" key="2">
    <source>
        <dbReference type="EMBL" id="GAA3834041.1"/>
    </source>
</evidence>
<dbReference type="EMBL" id="BAABAH010000020">
    <property type="protein sequence ID" value="GAA3834041.1"/>
    <property type="molecule type" value="Genomic_DNA"/>
</dbReference>
<dbReference type="CDD" id="cd11033">
    <property type="entry name" value="CYP142-like"/>
    <property type="match status" value="1"/>
</dbReference>
<sequence length="417" mass="46954">MTAVLPEGFDFTDPDVNWSALPHDQFRELRLNAPVTWIEQKPGSYDGMAPESGTGYWAVSQHADVAAVSKDSKRFSSAENGAIIRFPEGMTRDQLELQRVMILNQDPPDHTTMRHIVSRAFTPRSITQLEDIMRERARLIVSDALERGSGNFVEEVAAELPLQAIADLIGVPMEDRHKLFHWSNQMLANEDPDYAEVDGQESAAEVLMYAMGMAAERKADIERGEPRDDLVTRLLMADKEGRGLNDDEFGYFVIILTVAGNETTRNAISHGMNAFLDNPDQWELWKRERPDTMVDEVVRWATPVTVFQRTALTDVEVGGVPVKKGQRVGMFYASANFDEKVFDDPFRFDITRDPNPHVGFGGHGAHYCLGANLARQEIRVIFDALADVAPDISKLEEPKRLRHGWINGIKDLQVRYA</sequence>
<reference evidence="3" key="1">
    <citation type="journal article" date="2019" name="Int. J. Syst. Evol. Microbiol.">
        <title>The Global Catalogue of Microorganisms (GCM) 10K type strain sequencing project: providing services to taxonomists for standard genome sequencing and annotation.</title>
        <authorList>
            <consortium name="The Broad Institute Genomics Platform"/>
            <consortium name="The Broad Institute Genome Sequencing Center for Infectious Disease"/>
            <person name="Wu L."/>
            <person name="Ma J."/>
        </authorList>
    </citation>
    <scope>NUCLEOTIDE SEQUENCE [LARGE SCALE GENOMIC DNA]</scope>
    <source>
        <strain evidence="3">JCM 16953</strain>
    </source>
</reference>
<comment type="caution">
    <text evidence="2">The sequence shown here is derived from an EMBL/GenBank/DDBJ whole genome shotgun (WGS) entry which is preliminary data.</text>
</comment>
<dbReference type="InterPro" id="IPR036396">
    <property type="entry name" value="Cyt_P450_sf"/>
</dbReference>
<dbReference type="PRINTS" id="PR00359">
    <property type="entry name" value="BP450"/>
</dbReference>
<name>A0ABP7J4H9_9ACTN</name>
<evidence type="ECO:0000256" key="1">
    <source>
        <dbReference type="ARBA" id="ARBA00010617"/>
    </source>
</evidence>
<dbReference type="Proteomes" id="UP001501821">
    <property type="component" value="Unassembled WGS sequence"/>
</dbReference>
<organism evidence="2 3">
    <name type="scientific">Nocardioides panacisoli</name>
    <dbReference type="NCBI Taxonomy" id="627624"/>
    <lineage>
        <taxon>Bacteria</taxon>
        <taxon>Bacillati</taxon>
        <taxon>Actinomycetota</taxon>
        <taxon>Actinomycetes</taxon>
        <taxon>Propionibacteriales</taxon>
        <taxon>Nocardioidaceae</taxon>
        <taxon>Nocardioides</taxon>
    </lineage>
</organism>